<name>A0A2L0UJG8_9MICC</name>
<gene>
    <name evidence="3" type="ORF">CVO76_12010</name>
</gene>
<feature type="transmembrane region" description="Helical" evidence="1">
    <location>
        <begin position="24"/>
        <end position="46"/>
    </location>
</feature>
<evidence type="ECO:0000259" key="2">
    <source>
        <dbReference type="Pfam" id="PF14145"/>
    </source>
</evidence>
<feature type="domain" description="YrhK" evidence="2">
    <location>
        <begin position="20"/>
        <end position="75"/>
    </location>
</feature>
<evidence type="ECO:0000313" key="4">
    <source>
        <dbReference type="Proteomes" id="UP000239187"/>
    </source>
</evidence>
<sequence>MLVGDDLDVPLGGRELVLHNRYEVLSIVNDILVALWFIIGSILFFQESTTTAGTWLFLIGSIELLIRPVIRLSRNVHLRTITRTRNSNDF</sequence>
<feature type="transmembrane region" description="Helical" evidence="1">
    <location>
        <begin position="52"/>
        <end position="70"/>
    </location>
</feature>
<keyword evidence="1" id="KW-0472">Membrane</keyword>
<evidence type="ECO:0000313" key="3">
    <source>
        <dbReference type="EMBL" id="AUZ89394.1"/>
    </source>
</evidence>
<keyword evidence="1" id="KW-0812">Transmembrane</keyword>
<dbReference type="Proteomes" id="UP000239187">
    <property type="component" value="Chromosome"/>
</dbReference>
<dbReference type="Pfam" id="PF14145">
    <property type="entry name" value="YrhK"/>
    <property type="match status" value="1"/>
</dbReference>
<proteinExistence type="predicted"/>
<accession>A0A2L0UJG8</accession>
<reference evidence="3 4" key="1">
    <citation type="submission" date="2017-11" db="EMBL/GenBank/DDBJ databases">
        <title>Draft genome of Arthrobacter agilis strain UMCV2, a plant growth-promoting rhizobacterium and biocontrol capacity of phytopathogenic fungi.</title>
        <authorList>
            <person name="Martinez-Camara R."/>
            <person name="Santoyo G."/>
            <person name="Moreno-Hagelsieb G."/>
            <person name="Valencia-Cantero E."/>
        </authorList>
    </citation>
    <scope>NUCLEOTIDE SEQUENCE [LARGE SCALE GENOMIC DNA]</scope>
    <source>
        <strain evidence="3 4">UMCV2</strain>
    </source>
</reference>
<protein>
    <recommendedName>
        <fullName evidence="2">YrhK domain-containing protein</fullName>
    </recommendedName>
</protein>
<dbReference type="EMBL" id="CP024915">
    <property type="protein sequence ID" value="AUZ89394.1"/>
    <property type="molecule type" value="Genomic_DNA"/>
</dbReference>
<organism evidence="3 4">
    <name type="scientific">Arthrobacter agilis</name>
    <dbReference type="NCBI Taxonomy" id="37921"/>
    <lineage>
        <taxon>Bacteria</taxon>
        <taxon>Bacillati</taxon>
        <taxon>Actinomycetota</taxon>
        <taxon>Actinomycetes</taxon>
        <taxon>Micrococcales</taxon>
        <taxon>Micrococcaceae</taxon>
        <taxon>Arthrobacter</taxon>
    </lineage>
</organism>
<dbReference type="AlphaFoldDB" id="A0A2L0UJG8"/>
<dbReference type="InterPro" id="IPR025424">
    <property type="entry name" value="YrhK_domain"/>
</dbReference>
<evidence type="ECO:0000256" key="1">
    <source>
        <dbReference type="SAM" id="Phobius"/>
    </source>
</evidence>
<keyword evidence="1" id="KW-1133">Transmembrane helix</keyword>